<dbReference type="Pfam" id="PF00440">
    <property type="entry name" value="TetR_N"/>
    <property type="match status" value="1"/>
</dbReference>
<proteinExistence type="predicted"/>
<evidence type="ECO:0000259" key="5">
    <source>
        <dbReference type="PROSITE" id="PS50977"/>
    </source>
</evidence>
<dbReference type="SUPFAM" id="SSF48498">
    <property type="entry name" value="Tetracyclin repressor-like, C-terminal domain"/>
    <property type="match status" value="1"/>
</dbReference>
<dbReference type="EMBL" id="CP078076">
    <property type="protein sequence ID" value="UPL10624.1"/>
    <property type="molecule type" value="Genomic_DNA"/>
</dbReference>
<keyword evidence="2 4" id="KW-0238">DNA-binding</keyword>
<dbReference type="RefSeq" id="WP_247982514.1">
    <property type="nucleotide sequence ID" value="NZ_CP078076.1"/>
</dbReference>
<dbReference type="SUPFAM" id="SSF46689">
    <property type="entry name" value="Homeodomain-like"/>
    <property type="match status" value="1"/>
</dbReference>
<feature type="domain" description="HTH tetR-type" evidence="5">
    <location>
        <begin position="11"/>
        <end position="69"/>
    </location>
</feature>
<dbReference type="InterPro" id="IPR036271">
    <property type="entry name" value="Tet_transcr_reg_TetR-rel_C_sf"/>
</dbReference>
<dbReference type="InterPro" id="IPR050109">
    <property type="entry name" value="HTH-type_TetR-like_transc_reg"/>
</dbReference>
<evidence type="ECO:0000313" key="7">
    <source>
        <dbReference type="Proteomes" id="UP000831467"/>
    </source>
</evidence>
<reference evidence="6 7" key="1">
    <citation type="submission" date="2021-06" db="EMBL/GenBank/DDBJ databases">
        <title>Genome-based taxonomic framework of Microbacterium strains isolated from marine environment, the description of four new species and reclassification of four preexisting species.</title>
        <authorList>
            <person name="Lee S.D."/>
            <person name="Kim S.-M."/>
            <person name="Byeon Y.-S."/>
            <person name="Yang H.L."/>
            <person name="Kim I.S."/>
        </authorList>
    </citation>
    <scope>NUCLEOTIDE SEQUENCE [LARGE SCALE GENOMIC DNA]</scope>
    <source>
        <strain evidence="6 7">SSW1-51</strain>
    </source>
</reference>
<dbReference type="Proteomes" id="UP000831467">
    <property type="component" value="Chromosome"/>
</dbReference>
<dbReference type="PANTHER" id="PTHR30055:SF234">
    <property type="entry name" value="HTH-TYPE TRANSCRIPTIONAL REGULATOR BETI"/>
    <property type="match status" value="1"/>
</dbReference>
<organism evidence="6 7">
    <name type="scientific">Microbacterium sufflavum</name>
    <dbReference type="NCBI Taxonomy" id="2851649"/>
    <lineage>
        <taxon>Bacteria</taxon>
        <taxon>Bacillati</taxon>
        <taxon>Actinomycetota</taxon>
        <taxon>Actinomycetes</taxon>
        <taxon>Micrococcales</taxon>
        <taxon>Microbacteriaceae</taxon>
        <taxon>Microbacterium</taxon>
    </lineage>
</organism>
<dbReference type="PROSITE" id="PS50977">
    <property type="entry name" value="HTH_TETR_2"/>
    <property type="match status" value="1"/>
</dbReference>
<keyword evidence="7" id="KW-1185">Reference proteome</keyword>
<feature type="DNA-binding region" description="H-T-H motif" evidence="4">
    <location>
        <begin position="32"/>
        <end position="51"/>
    </location>
</feature>
<keyword evidence="3" id="KW-0804">Transcription</keyword>
<gene>
    <name evidence="6" type="ORF">KV394_05690</name>
</gene>
<dbReference type="Gene3D" id="1.10.357.10">
    <property type="entry name" value="Tetracycline Repressor, domain 2"/>
    <property type="match status" value="1"/>
</dbReference>
<evidence type="ECO:0000256" key="3">
    <source>
        <dbReference type="ARBA" id="ARBA00023163"/>
    </source>
</evidence>
<dbReference type="InterPro" id="IPR009057">
    <property type="entry name" value="Homeodomain-like_sf"/>
</dbReference>
<evidence type="ECO:0000256" key="4">
    <source>
        <dbReference type="PROSITE-ProRule" id="PRU00335"/>
    </source>
</evidence>
<keyword evidence="1" id="KW-0805">Transcription regulation</keyword>
<evidence type="ECO:0000313" key="6">
    <source>
        <dbReference type="EMBL" id="UPL10624.1"/>
    </source>
</evidence>
<dbReference type="PANTHER" id="PTHR30055">
    <property type="entry name" value="HTH-TYPE TRANSCRIPTIONAL REGULATOR RUTR"/>
    <property type="match status" value="1"/>
</dbReference>
<evidence type="ECO:0000256" key="1">
    <source>
        <dbReference type="ARBA" id="ARBA00023015"/>
    </source>
</evidence>
<protein>
    <submittedName>
        <fullName evidence="6">TetR/AcrR family transcriptional regulator</fullName>
    </submittedName>
</protein>
<sequence length="208" mass="21962">MTTRAPRRDAVENRAGILAAARAALALDPHASIDAIARSAGLSRRTLYGHFDDREALIRELVSSGAQRFNAIAASVDDADPRVALARLASLLWREAVHVQVAAALALDEAHVTHTAAALSPLRDTLAALVRSGQDAGSFRSDLSGPTLARLIEEIARTVVSRTEAADPATGDLAVRAVLSIAGLSWREVDELLSDHPELAATGQEVRA</sequence>
<evidence type="ECO:0000256" key="2">
    <source>
        <dbReference type="ARBA" id="ARBA00023125"/>
    </source>
</evidence>
<name>A0ABY4ID01_9MICO</name>
<accession>A0ABY4ID01</accession>
<dbReference type="InterPro" id="IPR001647">
    <property type="entry name" value="HTH_TetR"/>
</dbReference>